<keyword evidence="1" id="KW-1015">Disulfide bond</keyword>
<evidence type="ECO:0000313" key="5">
    <source>
        <dbReference type="Proteomes" id="UP000591073"/>
    </source>
</evidence>
<sequence>MQCRPAGCPFGQVCGLKDGVRSCVEQPGRCTLAPATRFISFDGATGTTMATGIYVLSTLCDPQHPAWFRILANVGENWDWPTLMTLHVFSSKAFVTIKRDKNIWVNGVLATLPVDISNTLTITETRGTIWITQKPQFVLGLSPTGEVTLTVAQELSKQLCGFCGNYDGNAADDLRGPDGKLVGNVVALAKAWRAPDFSC</sequence>
<name>A0A7L0SEI2_GLABR</name>
<evidence type="ECO:0000256" key="1">
    <source>
        <dbReference type="ARBA" id="ARBA00023157"/>
    </source>
</evidence>
<dbReference type="Pfam" id="PF00094">
    <property type="entry name" value="VWD"/>
    <property type="match status" value="1"/>
</dbReference>
<dbReference type="Proteomes" id="UP000591073">
    <property type="component" value="Unassembled WGS sequence"/>
</dbReference>
<organism evidence="4 5">
    <name type="scientific">Glaucidium brasilianum</name>
    <name type="common">Ferruginous pygmy-owl</name>
    <dbReference type="NCBI Taxonomy" id="78217"/>
    <lineage>
        <taxon>Eukaryota</taxon>
        <taxon>Metazoa</taxon>
        <taxon>Chordata</taxon>
        <taxon>Craniata</taxon>
        <taxon>Vertebrata</taxon>
        <taxon>Euteleostomi</taxon>
        <taxon>Archelosauria</taxon>
        <taxon>Archosauria</taxon>
        <taxon>Dinosauria</taxon>
        <taxon>Saurischia</taxon>
        <taxon>Theropoda</taxon>
        <taxon>Coelurosauria</taxon>
        <taxon>Aves</taxon>
        <taxon>Neognathae</taxon>
        <taxon>Neoaves</taxon>
        <taxon>Telluraves</taxon>
        <taxon>Strigiformes</taxon>
        <taxon>Strigidae</taxon>
        <taxon>Glaucidium</taxon>
    </lineage>
</organism>
<feature type="non-terminal residue" evidence="4">
    <location>
        <position position="1"/>
    </location>
</feature>
<dbReference type="PANTHER" id="PTHR11339">
    <property type="entry name" value="EXTRACELLULAR MATRIX GLYCOPROTEIN RELATED"/>
    <property type="match status" value="1"/>
</dbReference>
<dbReference type="InterPro" id="IPR050780">
    <property type="entry name" value="Mucin_vWF_Thrombospondin_sf"/>
</dbReference>
<keyword evidence="5" id="KW-1185">Reference proteome</keyword>
<feature type="non-terminal residue" evidence="4">
    <location>
        <position position="199"/>
    </location>
</feature>
<gene>
    <name evidence="4" type="primary">Fcgbp_5</name>
    <name evidence="4" type="ORF">GLABRA_R15360</name>
</gene>
<dbReference type="EMBL" id="VXAP01002668">
    <property type="protein sequence ID" value="NXL40884.1"/>
    <property type="molecule type" value="Genomic_DNA"/>
</dbReference>
<proteinExistence type="predicted"/>
<accession>A0A7L0SEI2</accession>
<evidence type="ECO:0000256" key="2">
    <source>
        <dbReference type="ARBA" id="ARBA00023180"/>
    </source>
</evidence>
<comment type="caution">
    <text evidence="4">The sequence shown here is derived from an EMBL/GenBank/DDBJ whole genome shotgun (WGS) entry which is preliminary data.</text>
</comment>
<dbReference type="AlphaFoldDB" id="A0A7L0SEI2"/>
<dbReference type="InterPro" id="IPR001846">
    <property type="entry name" value="VWF_type-D"/>
</dbReference>
<protein>
    <submittedName>
        <fullName evidence="4">FCGBP protein</fullName>
    </submittedName>
</protein>
<dbReference type="OrthoDB" id="6236007at2759"/>
<evidence type="ECO:0000313" key="4">
    <source>
        <dbReference type="EMBL" id="NXL40884.1"/>
    </source>
</evidence>
<evidence type="ECO:0000259" key="3">
    <source>
        <dbReference type="PROSITE" id="PS51233"/>
    </source>
</evidence>
<keyword evidence="2" id="KW-0325">Glycoprotein</keyword>
<dbReference type="PROSITE" id="PS51233">
    <property type="entry name" value="VWFD"/>
    <property type="match status" value="1"/>
</dbReference>
<reference evidence="4 5" key="1">
    <citation type="submission" date="2019-09" db="EMBL/GenBank/DDBJ databases">
        <title>Bird 10,000 Genomes (B10K) Project - Family phase.</title>
        <authorList>
            <person name="Zhang G."/>
        </authorList>
    </citation>
    <scope>NUCLEOTIDE SEQUENCE [LARGE SCALE GENOMIC DNA]</scope>
    <source>
        <strain evidence="4">B10K-DU-008-63</strain>
    </source>
</reference>
<feature type="domain" description="VWFD" evidence="3">
    <location>
        <begin position="28"/>
        <end position="199"/>
    </location>
</feature>
<dbReference type="SMART" id="SM00216">
    <property type="entry name" value="VWD"/>
    <property type="match status" value="1"/>
</dbReference>